<comment type="subcellular location">
    <subcellularLocation>
        <location evidence="1">Nucleus</location>
    </subcellularLocation>
</comment>
<feature type="domain" description="C2H2-type" evidence="13">
    <location>
        <begin position="277"/>
        <end position="304"/>
    </location>
</feature>
<feature type="domain" description="C2H2-type" evidence="13">
    <location>
        <begin position="389"/>
        <end position="412"/>
    </location>
</feature>
<reference evidence="15" key="2">
    <citation type="submission" date="2025-08" db="UniProtKB">
        <authorList>
            <consortium name="Ensembl"/>
        </authorList>
    </citation>
    <scope>IDENTIFICATION</scope>
    <source>
        <strain evidence="15">Brown Norway</strain>
    </source>
</reference>
<dbReference type="GeneTree" id="ENSGT01150000286944"/>
<gene>
    <name evidence="15" type="primary">Znf773</name>
</gene>
<dbReference type="InterPro" id="IPR036051">
    <property type="entry name" value="KRAB_dom_sf"/>
</dbReference>
<dbReference type="Gene3D" id="3.30.160.60">
    <property type="entry name" value="Classic Zinc Finger"/>
    <property type="match status" value="9"/>
</dbReference>
<dbReference type="SUPFAM" id="SSF109640">
    <property type="entry name" value="KRAB domain (Kruppel-associated box)"/>
    <property type="match status" value="1"/>
</dbReference>
<evidence type="ECO:0000259" key="14">
    <source>
        <dbReference type="PROSITE" id="PS50805"/>
    </source>
</evidence>
<keyword evidence="9" id="KW-0804">Transcription</keyword>
<dbReference type="PANTHER" id="PTHR24394">
    <property type="entry name" value="ZINC FINGER PROTEIN"/>
    <property type="match status" value="1"/>
</dbReference>
<dbReference type="CDD" id="cd07765">
    <property type="entry name" value="KRAB_A-box"/>
    <property type="match status" value="1"/>
</dbReference>
<keyword evidence="16" id="KW-1185">Reference proteome</keyword>
<feature type="domain" description="C2H2-type" evidence="13">
    <location>
        <begin position="361"/>
        <end position="388"/>
    </location>
</feature>
<evidence type="ECO:0000256" key="1">
    <source>
        <dbReference type="ARBA" id="ARBA00004123"/>
    </source>
</evidence>
<dbReference type="SMART" id="SM00355">
    <property type="entry name" value="ZnF_C2H2"/>
    <property type="match status" value="9"/>
</dbReference>
<keyword evidence="3" id="KW-0479">Metal-binding</keyword>
<evidence type="ECO:0000313" key="15">
    <source>
        <dbReference type="Ensembl" id="ENSRNOP00000107468.1"/>
    </source>
</evidence>
<feature type="domain" description="KRAB" evidence="14">
    <location>
        <begin position="50"/>
        <end position="131"/>
    </location>
</feature>
<evidence type="ECO:0000256" key="5">
    <source>
        <dbReference type="ARBA" id="ARBA00022771"/>
    </source>
</evidence>
<reference evidence="15" key="1">
    <citation type="submission" date="2024-01" db="EMBL/GenBank/DDBJ databases">
        <title>GRCr8: a new rat reference genome assembly contstructed from accurate long reads and long range scaffolding.</title>
        <authorList>
            <person name="Doris P.A."/>
            <person name="Kalbfleisch T."/>
            <person name="Li K."/>
            <person name="Howe K."/>
            <person name="Wood J."/>
        </authorList>
    </citation>
    <scope>NUCLEOTIDE SEQUENCE [LARGE SCALE GENOMIC DNA]</scope>
    <source>
        <strain evidence="15">Brown Norway</strain>
    </source>
</reference>
<dbReference type="RGD" id="7559893">
    <property type="gene designation" value="Znf773"/>
</dbReference>
<evidence type="ECO:0000256" key="4">
    <source>
        <dbReference type="ARBA" id="ARBA00022737"/>
    </source>
</evidence>
<dbReference type="PROSITE" id="PS50157">
    <property type="entry name" value="ZINC_FINGER_C2H2_2"/>
    <property type="match status" value="9"/>
</dbReference>
<evidence type="ECO:0000256" key="6">
    <source>
        <dbReference type="ARBA" id="ARBA00022833"/>
    </source>
</evidence>
<name>A0ABK0LYN5_RAT</name>
<evidence type="ECO:0000256" key="2">
    <source>
        <dbReference type="ARBA" id="ARBA00006991"/>
    </source>
</evidence>
<feature type="domain" description="C2H2-type" evidence="13">
    <location>
        <begin position="305"/>
        <end position="332"/>
    </location>
</feature>
<dbReference type="InterPro" id="IPR013087">
    <property type="entry name" value="Znf_C2H2_type"/>
</dbReference>
<keyword evidence="5 11" id="KW-0863">Zinc-finger</keyword>
<dbReference type="Ensembl" id="ENSRNOT00000135172.1">
    <property type="protein sequence ID" value="ENSRNOP00000107468.1"/>
    <property type="gene ID" value="ENSRNOG00000059513.3"/>
</dbReference>
<dbReference type="Pfam" id="PF13912">
    <property type="entry name" value="zf-C2H2_6"/>
    <property type="match status" value="1"/>
</dbReference>
<feature type="domain" description="C2H2-type" evidence="13">
    <location>
        <begin position="221"/>
        <end position="248"/>
    </location>
</feature>
<evidence type="ECO:0000256" key="10">
    <source>
        <dbReference type="ARBA" id="ARBA00023242"/>
    </source>
</evidence>
<comment type="similarity">
    <text evidence="2">Belongs to the krueppel C2H2-type zinc-finger protein family.</text>
</comment>
<keyword evidence="7" id="KW-0805">Transcription regulation</keyword>
<dbReference type="InterPro" id="IPR036236">
    <property type="entry name" value="Znf_C2H2_sf"/>
</dbReference>
<dbReference type="Pfam" id="PF00096">
    <property type="entry name" value="zf-C2H2"/>
    <property type="match status" value="7"/>
</dbReference>
<keyword evidence="8" id="KW-0238">DNA-binding</keyword>
<dbReference type="InterPro" id="IPR001909">
    <property type="entry name" value="KRAB"/>
</dbReference>
<feature type="domain" description="C2H2-type" evidence="13">
    <location>
        <begin position="249"/>
        <end position="276"/>
    </location>
</feature>
<evidence type="ECO:0000256" key="11">
    <source>
        <dbReference type="PROSITE-ProRule" id="PRU00042"/>
    </source>
</evidence>
<dbReference type="PROSITE" id="PS50805">
    <property type="entry name" value="KRAB"/>
    <property type="match status" value="1"/>
</dbReference>
<evidence type="ECO:0000256" key="8">
    <source>
        <dbReference type="ARBA" id="ARBA00023125"/>
    </source>
</evidence>
<feature type="domain" description="C2H2-type" evidence="13">
    <location>
        <begin position="443"/>
        <end position="470"/>
    </location>
</feature>
<feature type="domain" description="C2H2-type" evidence="13">
    <location>
        <begin position="415"/>
        <end position="442"/>
    </location>
</feature>
<protein>
    <submittedName>
        <fullName evidence="15">Zinc finger protein 773</fullName>
    </submittedName>
</protein>
<evidence type="ECO:0000256" key="7">
    <source>
        <dbReference type="ARBA" id="ARBA00023015"/>
    </source>
</evidence>
<dbReference type="Proteomes" id="UP000002494">
    <property type="component" value="Chromosome 1"/>
</dbReference>
<evidence type="ECO:0000256" key="3">
    <source>
        <dbReference type="ARBA" id="ARBA00022723"/>
    </source>
</evidence>
<dbReference type="SUPFAM" id="SSF57667">
    <property type="entry name" value="beta-beta-alpha zinc fingers"/>
    <property type="match status" value="5"/>
</dbReference>
<dbReference type="Pfam" id="PF01352">
    <property type="entry name" value="KRAB"/>
    <property type="match status" value="1"/>
</dbReference>
<keyword evidence="4" id="KW-0677">Repeat</keyword>
<reference evidence="15" key="3">
    <citation type="submission" date="2025-09" db="UniProtKB">
        <authorList>
            <consortium name="Ensembl"/>
        </authorList>
    </citation>
    <scope>IDENTIFICATION</scope>
    <source>
        <strain evidence="15">Brown Norway</strain>
    </source>
</reference>
<dbReference type="SMART" id="SM00349">
    <property type="entry name" value="KRAB"/>
    <property type="match status" value="1"/>
</dbReference>
<evidence type="ECO:0000256" key="12">
    <source>
        <dbReference type="SAM" id="MobiDB-lite"/>
    </source>
</evidence>
<dbReference type="Gene3D" id="6.10.140.140">
    <property type="match status" value="1"/>
</dbReference>
<feature type="compositionally biased region" description="Polar residues" evidence="12">
    <location>
        <begin position="175"/>
        <end position="217"/>
    </location>
</feature>
<evidence type="ECO:0000313" key="16">
    <source>
        <dbReference type="Proteomes" id="UP000002494"/>
    </source>
</evidence>
<evidence type="ECO:0000256" key="9">
    <source>
        <dbReference type="ARBA" id="ARBA00023163"/>
    </source>
</evidence>
<feature type="region of interest" description="Disordered" evidence="12">
    <location>
        <begin position="156"/>
        <end position="220"/>
    </location>
</feature>
<proteinExistence type="inferred from homology"/>
<organism evidence="15 16">
    <name type="scientific">Rattus norvegicus</name>
    <name type="common">Rat</name>
    <dbReference type="NCBI Taxonomy" id="10116"/>
    <lineage>
        <taxon>Eukaryota</taxon>
        <taxon>Metazoa</taxon>
        <taxon>Chordata</taxon>
        <taxon>Craniata</taxon>
        <taxon>Vertebrata</taxon>
        <taxon>Euteleostomi</taxon>
        <taxon>Mammalia</taxon>
        <taxon>Eutheria</taxon>
        <taxon>Euarchontoglires</taxon>
        <taxon>Glires</taxon>
        <taxon>Rodentia</taxon>
        <taxon>Myomorpha</taxon>
        <taxon>Muroidea</taxon>
        <taxon>Muridae</taxon>
        <taxon>Murinae</taxon>
        <taxon>Rattus</taxon>
    </lineage>
</organism>
<dbReference type="PANTHER" id="PTHR24394:SF48">
    <property type="entry name" value="ZINC FINGER PROTEIN 771"/>
    <property type="match status" value="1"/>
</dbReference>
<dbReference type="PROSITE" id="PS00028">
    <property type="entry name" value="ZINC_FINGER_C2H2_1"/>
    <property type="match status" value="9"/>
</dbReference>
<evidence type="ECO:0000259" key="13">
    <source>
        <dbReference type="PROSITE" id="PS50157"/>
    </source>
</evidence>
<feature type="domain" description="C2H2-type" evidence="13">
    <location>
        <begin position="333"/>
        <end position="360"/>
    </location>
</feature>
<sequence>MACLIRRLLALTATSNTNLFSYIFFMADSVVGRNLMTGSRRVLGRRKGRVEFKDVVIYFSEEEWTLLDDSQRLLYHSVMMETFVLMTSLGLIPAGVRDITQLESSGDLFTPTLRFKAPGFWNREGEMSSIQCSTSPEEGVGVTVLEWQKQRCAKKPLQRKQVRIPAMKTGDPPEKTSQSTDRVMDSQDSSRLPGSQVTPNAGQQHRNSENAESIQSKNGDHKCSDCGKTFSHKFQLIRHQKIHSGERPFKCSECGRSFQQNAHLVVHLRIHTGEKRFKCSECGKAFNYKSSLIHHLNAHNGEMPYKCSQCGKLYRNKSSLVCHYRVHTGEKPFECSECGESYRNRDSLASHYRFHTGEKPYTCFKCGKSFKEKSSLFYHGRVHNGEKPFKCSECGKCFVQKSHLVKHQNVHSKPFMCSECGSVFTSGYSLIRHKRVHDTRKQYECKDCDKVYCNSSGLYKHRKVHNRQMATKSKKSAQSPSVI</sequence>
<accession>A0ABK0LYN5</accession>
<keyword evidence="6" id="KW-0862">Zinc</keyword>
<keyword evidence="10" id="KW-0539">Nucleus</keyword>